<evidence type="ECO:0000256" key="1">
    <source>
        <dbReference type="SAM" id="MobiDB-lite"/>
    </source>
</evidence>
<reference evidence="3" key="1">
    <citation type="submission" date="2015-09" db="EMBL/GenBank/DDBJ databases">
        <authorList>
            <consortium name="Pathogen Informatics"/>
        </authorList>
    </citation>
    <scope>NUCLEOTIDE SEQUENCE [LARGE SCALE GENOMIC DNA]</scope>
    <source>
        <strain evidence="3">Lake Konstanz</strain>
    </source>
</reference>
<feature type="region of interest" description="Disordered" evidence="1">
    <location>
        <begin position="1"/>
        <end position="28"/>
    </location>
</feature>
<feature type="region of interest" description="Disordered" evidence="1">
    <location>
        <begin position="127"/>
        <end position="184"/>
    </location>
</feature>
<dbReference type="AlphaFoldDB" id="A0A0S4KK58"/>
<evidence type="ECO:0000313" key="2">
    <source>
        <dbReference type="EMBL" id="CUI14964.1"/>
    </source>
</evidence>
<dbReference type="Proteomes" id="UP000051952">
    <property type="component" value="Unassembled WGS sequence"/>
</dbReference>
<sequence length="260" mass="28417">MGTGCSIRFDVQRKDEQRTDEHSTEPSLPQYSTEHIAADTVPHQNNPNDCQEFAGAAHTTRHTHHNLPSHSSDILMTVEDADDHHIADHTILHTDGNMLKSPLQLSAVNPSSHDSLLQRDRNLLTLTMRGQGGGGSPAATSPRGQTLLGTSNRSNDAATLTQPDGGRRGGGPKVSPKRQQAPHHHPLVASSFHSIIPAQSEMVLWKEQLDEVEVIEFIVVESQTPKPRTLSPSTSISPVPSHRRETRRVAAICGRCHTEK</sequence>
<proteinExistence type="predicted"/>
<evidence type="ECO:0000313" key="3">
    <source>
        <dbReference type="Proteomes" id="UP000051952"/>
    </source>
</evidence>
<keyword evidence="3" id="KW-1185">Reference proteome</keyword>
<feature type="compositionally biased region" description="Polar residues" evidence="1">
    <location>
        <begin position="224"/>
        <end position="238"/>
    </location>
</feature>
<feature type="region of interest" description="Disordered" evidence="1">
    <location>
        <begin position="224"/>
        <end position="245"/>
    </location>
</feature>
<feature type="compositionally biased region" description="Polar residues" evidence="1">
    <location>
        <begin position="138"/>
        <end position="162"/>
    </location>
</feature>
<accession>A0A0S4KK58</accession>
<organism evidence="2 3">
    <name type="scientific">Bodo saltans</name>
    <name type="common">Flagellated protozoan</name>
    <dbReference type="NCBI Taxonomy" id="75058"/>
    <lineage>
        <taxon>Eukaryota</taxon>
        <taxon>Discoba</taxon>
        <taxon>Euglenozoa</taxon>
        <taxon>Kinetoplastea</taxon>
        <taxon>Metakinetoplastina</taxon>
        <taxon>Eubodonida</taxon>
        <taxon>Bodonidae</taxon>
        <taxon>Bodo</taxon>
    </lineage>
</organism>
<dbReference type="EMBL" id="CYKH01001741">
    <property type="protein sequence ID" value="CUI14964.1"/>
    <property type="molecule type" value="Genomic_DNA"/>
</dbReference>
<protein>
    <submittedName>
        <fullName evidence="2">Uncharacterized protein</fullName>
    </submittedName>
</protein>
<dbReference type="VEuPathDB" id="TriTrypDB:BSAL_21410"/>
<gene>
    <name evidence="2" type="ORF">BSAL_21410</name>
</gene>
<feature type="compositionally biased region" description="Basic and acidic residues" evidence="1">
    <location>
        <begin position="10"/>
        <end position="24"/>
    </location>
</feature>
<name>A0A0S4KK58_BODSA</name>